<keyword evidence="2" id="KW-1133">Transmembrane helix</keyword>
<evidence type="ECO:0000256" key="2">
    <source>
        <dbReference type="SAM" id="Phobius"/>
    </source>
</evidence>
<evidence type="ECO:0000313" key="4">
    <source>
        <dbReference type="Proteomes" id="UP001141434"/>
    </source>
</evidence>
<proteinExistence type="predicted"/>
<evidence type="ECO:0000313" key="3">
    <source>
        <dbReference type="EMBL" id="KAJ5084043.1"/>
    </source>
</evidence>
<dbReference type="AlphaFoldDB" id="A0A9W9JWE2"/>
<feature type="transmembrane region" description="Helical" evidence="2">
    <location>
        <begin position="383"/>
        <end position="403"/>
    </location>
</feature>
<evidence type="ECO:0008006" key="5">
    <source>
        <dbReference type="Google" id="ProtNLM"/>
    </source>
</evidence>
<dbReference type="OrthoDB" id="3555317at2759"/>
<dbReference type="EMBL" id="JAPMSZ010000011">
    <property type="protein sequence ID" value="KAJ5084043.1"/>
    <property type="molecule type" value="Genomic_DNA"/>
</dbReference>
<dbReference type="Gene3D" id="1.20.5.170">
    <property type="match status" value="1"/>
</dbReference>
<sequence length="423" mass="46349">MAEDSVTASGGGARKRGRPRTVTDQQVPETTKCTSCSPVCLQKRRKQLRLAQQAYRRRKEDTIDALQTRVHGLESGIEELSQSFLSFSTLLLLETGQLEQHPQITSALQNITQQCVSLAKKASDEGEAASSATADDSDKTGAIPESGTPEQDVTPIHSLPTPTSDTFQTTPAPPLEWPEASLSTTAAAEASDPAILPFGLVLSSPKSSSPTFSDLFSPSPTTFLPSQLTTEQPWSLSQRLVRECCHHGYQLLVHTPDNIMKITQVFGTPLGDSERNRFITAFCTVIYGGNSNLLERKSNALAAIQPKTNVFTLEQMEISARMWKLAVQSGDVEWLDASGVQKFLRERGVRLHGDGAALGGRRRGSMPPQFDVTAFVKRELSRIYILLSLVFFFFFMIVSLTFIQSSLLVVSVLGTDRCFGDEM</sequence>
<keyword evidence="2" id="KW-0472">Membrane</keyword>
<feature type="region of interest" description="Disordered" evidence="1">
    <location>
        <begin position="126"/>
        <end position="174"/>
    </location>
</feature>
<keyword evidence="4" id="KW-1185">Reference proteome</keyword>
<name>A0A9W9JWE2_9EURO</name>
<dbReference type="CDD" id="cd14688">
    <property type="entry name" value="bZIP_YAP"/>
    <property type="match status" value="1"/>
</dbReference>
<dbReference type="InterPro" id="IPR046347">
    <property type="entry name" value="bZIP_sf"/>
</dbReference>
<protein>
    <recommendedName>
        <fullName evidence="5">BZIP domain-containing protein</fullName>
    </recommendedName>
</protein>
<dbReference type="PANTHER" id="PTHR40618:SF1">
    <property type="entry name" value="B-ZIP TRANSCRIPTION FACTOR (EUROFUNG)"/>
    <property type="match status" value="1"/>
</dbReference>
<gene>
    <name evidence="3" type="ORF">NUU61_008622</name>
</gene>
<reference evidence="3" key="1">
    <citation type="submission" date="2022-11" db="EMBL/GenBank/DDBJ databases">
        <authorList>
            <person name="Petersen C."/>
        </authorList>
    </citation>
    <scope>NUCLEOTIDE SEQUENCE</scope>
    <source>
        <strain evidence="3">IBT 34128</strain>
    </source>
</reference>
<reference evidence="3" key="2">
    <citation type="journal article" date="2023" name="IMA Fungus">
        <title>Comparative genomic study of the Penicillium genus elucidates a diverse pangenome and 15 lateral gene transfer events.</title>
        <authorList>
            <person name="Petersen C."/>
            <person name="Sorensen T."/>
            <person name="Nielsen M.R."/>
            <person name="Sondergaard T.E."/>
            <person name="Sorensen J.L."/>
            <person name="Fitzpatrick D.A."/>
            <person name="Frisvad J.C."/>
            <person name="Nielsen K.L."/>
        </authorList>
    </citation>
    <scope>NUCLEOTIDE SEQUENCE</scope>
    <source>
        <strain evidence="3">IBT 34128</strain>
    </source>
</reference>
<comment type="caution">
    <text evidence="3">The sequence shown here is derived from an EMBL/GenBank/DDBJ whole genome shotgun (WGS) entry which is preliminary data.</text>
</comment>
<dbReference type="SUPFAM" id="SSF57959">
    <property type="entry name" value="Leucine zipper domain"/>
    <property type="match status" value="1"/>
</dbReference>
<dbReference type="PANTHER" id="PTHR40618">
    <property type="entry name" value="B-ZIP TRANSCRIPTION FACTOR (EUROFUNG)-RELATED"/>
    <property type="match status" value="1"/>
</dbReference>
<accession>A0A9W9JWE2</accession>
<dbReference type="GO" id="GO:0003700">
    <property type="term" value="F:DNA-binding transcription factor activity"/>
    <property type="evidence" value="ECO:0007669"/>
    <property type="project" value="InterPro"/>
</dbReference>
<organism evidence="3 4">
    <name type="scientific">Penicillium alfredii</name>
    <dbReference type="NCBI Taxonomy" id="1506179"/>
    <lineage>
        <taxon>Eukaryota</taxon>
        <taxon>Fungi</taxon>
        <taxon>Dikarya</taxon>
        <taxon>Ascomycota</taxon>
        <taxon>Pezizomycotina</taxon>
        <taxon>Eurotiomycetes</taxon>
        <taxon>Eurotiomycetidae</taxon>
        <taxon>Eurotiales</taxon>
        <taxon>Aspergillaceae</taxon>
        <taxon>Penicillium</taxon>
    </lineage>
</organism>
<feature type="compositionally biased region" description="Polar residues" evidence="1">
    <location>
        <begin position="160"/>
        <end position="170"/>
    </location>
</feature>
<dbReference type="RefSeq" id="XP_056507440.1">
    <property type="nucleotide sequence ID" value="XM_056659147.1"/>
</dbReference>
<keyword evidence="2" id="KW-0812">Transmembrane</keyword>
<dbReference type="Proteomes" id="UP001141434">
    <property type="component" value="Unassembled WGS sequence"/>
</dbReference>
<feature type="region of interest" description="Disordered" evidence="1">
    <location>
        <begin position="1"/>
        <end position="30"/>
    </location>
</feature>
<dbReference type="GeneID" id="81398316"/>
<evidence type="ECO:0000256" key="1">
    <source>
        <dbReference type="SAM" id="MobiDB-lite"/>
    </source>
</evidence>